<dbReference type="Gene3D" id="2.170.150.40">
    <property type="entry name" value="Domain of unknown function (DUF427)"/>
    <property type="match status" value="1"/>
</dbReference>
<organism evidence="2 3">
    <name type="scientific">Salipiger thiooxidans</name>
    <dbReference type="NCBI Taxonomy" id="282683"/>
    <lineage>
        <taxon>Bacteria</taxon>
        <taxon>Pseudomonadati</taxon>
        <taxon>Pseudomonadota</taxon>
        <taxon>Alphaproteobacteria</taxon>
        <taxon>Rhodobacterales</taxon>
        <taxon>Roseobacteraceae</taxon>
        <taxon>Salipiger</taxon>
    </lineage>
</organism>
<keyword evidence="3" id="KW-1185">Reference proteome</keyword>
<dbReference type="PANTHER" id="PTHR34310">
    <property type="entry name" value="DUF427 DOMAIN PROTEIN (AFU_ORTHOLOGUE AFUA_3G02220)"/>
    <property type="match status" value="1"/>
</dbReference>
<protein>
    <submittedName>
        <fullName evidence="2">Uncharacterized conserved protein, DUF427 family</fullName>
    </submittedName>
</protein>
<feature type="domain" description="DUF427" evidence="1">
    <location>
        <begin position="15"/>
        <end position="104"/>
    </location>
</feature>
<dbReference type="InterPro" id="IPR038694">
    <property type="entry name" value="DUF427_sf"/>
</dbReference>
<dbReference type="Pfam" id="PF04248">
    <property type="entry name" value="NTP_transf_9"/>
    <property type="match status" value="1"/>
</dbReference>
<dbReference type="STRING" id="282683.SAMN04488105_10267"/>
<dbReference type="RefSeq" id="WP_008884658.1">
    <property type="nucleotide sequence ID" value="NZ_FNAV01000002.1"/>
</dbReference>
<gene>
    <name evidence="2" type="ORF">SAMN04488105_10267</name>
</gene>
<accession>A0A1G7BBE6</accession>
<dbReference type="OrthoDB" id="9815163at2"/>
<dbReference type="AlphaFoldDB" id="A0A1G7BBE6"/>
<dbReference type="EMBL" id="FNAV01000002">
    <property type="protein sequence ID" value="SDE24341.1"/>
    <property type="molecule type" value="Genomic_DNA"/>
</dbReference>
<dbReference type="PANTHER" id="PTHR34310:SF9">
    <property type="entry name" value="BLR5716 PROTEIN"/>
    <property type="match status" value="1"/>
</dbReference>
<name>A0A1G7BBE6_9RHOB</name>
<reference evidence="3" key="1">
    <citation type="submission" date="2016-10" db="EMBL/GenBank/DDBJ databases">
        <authorList>
            <person name="Varghese N."/>
            <person name="Submissions S."/>
        </authorList>
    </citation>
    <scope>NUCLEOTIDE SEQUENCE [LARGE SCALE GENOMIC DNA]</scope>
    <source>
        <strain evidence="3">DSM 10146</strain>
    </source>
</reference>
<proteinExistence type="predicted"/>
<evidence type="ECO:0000313" key="2">
    <source>
        <dbReference type="EMBL" id="SDE24341.1"/>
    </source>
</evidence>
<evidence type="ECO:0000259" key="1">
    <source>
        <dbReference type="Pfam" id="PF04248"/>
    </source>
</evidence>
<evidence type="ECO:0000313" key="3">
    <source>
        <dbReference type="Proteomes" id="UP000198994"/>
    </source>
</evidence>
<dbReference type="Proteomes" id="UP000198994">
    <property type="component" value="Unassembled WGS sequence"/>
</dbReference>
<dbReference type="InterPro" id="IPR007361">
    <property type="entry name" value="DUF427"/>
</dbReference>
<sequence length="114" mass="12779">MLKHIKIRPAGGTWVIRAGGAVLGESGRALELTEGDMPSVIYFPREDIAMAFLEPSEYRTLNQWIGEARYFNIASKSRNYDNAVWSYEAPLDEAKDLEGYLAFHVQDGVAVEQV</sequence>